<sequence>FITHHNLLRMAQFAHRVMGVPMYFEEPLQTAKLGIARLRSFFADFGLPQTFADLGADPGDIPRMVDALPFDEKGEIGAYMKLDRNACASIYYLAASSFWHKAV</sequence>
<dbReference type="SUPFAM" id="SSF56796">
    <property type="entry name" value="Dehydroquinate synthase-like"/>
    <property type="match status" value="1"/>
</dbReference>
<proteinExistence type="predicted"/>
<feature type="non-terminal residue" evidence="1">
    <location>
        <position position="1"/>
    </location>
</feature>
<comment type="caution">
    <text evidence="1">The sequence shown here is derived from an EMBL/GenBank/DDBJ whole genome shotgun (WGS) entry which is preliminary data.</text>
</comment>
<evidence type="ECO:0000313" key="2">
    <source>
        <dbReference type="Proteomes" id="UP000823631"/>
    </source>
</evidence>
<gene>
    <name evidence="1" type="ORF">IAB19_09320</name>
</gene>
<accession>A0A9D9DCN8</accession>
<organism evidence="1 2">
    <name type="scientific">Candidatus Avisuccinivibrio stercorigallinarum</name>
    <dbReference type="NCBI Taxonomy" id="2840704"/>
    <lineage>
        <taxon>Bacteria</taxon>
        <taxon>Pseudomonadati</taxon>
        <taxon>Pseudomonadota</taxon>
        <taxon>Gammaproteobacteria</taxon>
        <taxon>Aeromonadales</taxon>
        <taxon>Succinivibrionaceae</taxon>
        <taxon>Succinivibrionaceae incertae sedis</taxon>
        <taxon>Candidatus Avisuccinivibrio</taxon>
    </lineage>
</organism>
<evidence type="ECO:0000313" key="1">
    <source>
        <dbReference type="EMBL" id="MBO8416567.1"/>
    </source>
</evidence>
<name>A0A9D9DCN8_9GAMM</name>
<reference evidence="1" key="1">
    <citation type="submission" date="2020-10" db="EMBL/GenBank/DDBJ databases">
        <authorList>
            <person name="Gilroy R."/>
        </authorList>
    </citation>
    <scope>NUCLEOTIDE SEQUENCE</scope>
    <source>
        <strain evidence="1">17213</strain>
    </source>
</reference>
<dbReference type="Proteomes" id="UP000823631">
    <property type="component" value="Unassembled WGS sequence"/>
</dbReference>
<dbReference type="EMBL" id="JADINH010000184">
    <property type="protein sequence ID" value="MBO8416567.1"/>
    <property type="molecule type" value="Genomic_DNA"/>
</dbReference>
<reference evidence="1" key="2">
    <citation type="journal article" date="2021" name="PeerJ">
        <title>Extensive microbial diversity within the chicken gut microbiome revealed by metagenomics and culture.</title>
        <authorList>
            <person name="Gilroy R."/>
            <person name="Ravi A."/>
            <person name="Getino M."/>
            <person name="Pursley I."/>
            <person name="Horton D.L."/>
            <person name="Alikhan N.F."/>
            <person name="Baker D."/>
            <person name="Gharbi K."/>
            <person name="Hall N."/>
            <person name="Watson M."/>
            <person name="Adriaenssens E.M."/>
            <person name="Foster-Nyarko E."/>
            <person name="Jarju S."/>
            <person name="Secka A."/>
            <person name="Antonio M."/>
            <person name="Oren A."/>
            <person name="Chaudhuri R.R."/>
            <person name="La Ragione R."/>
            <person name="Hildebrand F."/>
            <person name="Pallen M.J."/>
        </authorList>
    </citation>
    <scope>NUCLEOTIDE SEQUENCE</scope>
    <source>
        <strain evidence="1">17213</strain>
    </source>
</reference>
<dbReference type="Gene3D" id="1.20.1090.10">
    <property type="entry name" value="Dehydroquinate synthase-like - alpha domain"/>
    <property type="match status" value="1"/>
</dbReference>
<protein>
    <submittedName>
        <fullName evidence="1">Iron-containing alcohol dehydrogenase</fullName>
    </submittedName>
</protein>
<dbReference type="AlphaFoldDB" id="A0A9D9DCN8"/>